<accession>A0A2N7RY96</accession>
<proteinExistence type="predicted"/>
<reference evidence="1 2" key="1">
    <citation type="journal article" date="2017" name="Elife">
        <title>Extensive horizontal gene transfer in cheese-associated bacteria.</title>
        <authorList>
            <person name="Bonham K.S."/>
            <person name="Wolfe B.E."/>
            <person name="Dutton R.J."/>
        </authorList>
    </citation>
    <scope>NUCLEOTIDE SEQUENCE [LARGE SCALE GENOMIC DNA]</scope>
    <source>
        <strain evidence="1 2">JB182</strain>
    </source>
</reference>
<sequence>MNSSVHRTKTVVWGVTMSLMLGAIAGPAFGAERLVAPSTATDSDQNALNSVIPGIGVGTPAPLPFNFSDLGAMTVAKSSISLKDPAGQNIALKKIDGDGSGEDFYEGLTKNGKKVEVQVLSETQTAPLADPETLGSPDDPIDEVPVSGESDGYEVEATSKVVSAADFKPVLAIASTATTVTIAAPAGTAVKDVISYDSSGIVVAMPASKSENSNGSITLPRAEAAAMFGVETEQGDETTQLTIPIATPAAAKKNQWTEFYYTTFIPEKYVDVPAACKVTSNSWNVTKHTGNNRSWKNLKNGAAYESYKTVAGIKVDWSRGKVYNVAQVSISKGYDKSGNLKKKKQASARGIKTEQMQRSSSYVYWRMRHQVSNPLCPGAGAIRYTGAVKMYRSGTMKVSFNRVQVPNHEMYARTNLRGNWTNIHRLKRKSFACLAIPCGNNAYGRTVKLKIN</sequence>
<dbReference type="EMBL" id="PNQX01000003">
    <property type="protein sequence ID" value="PMQ18857.1"/>
    <property type="molecule type" value="Genomic_DNA"/>
</dbReference>
<dbReference type="Pfam" id="PF11579">
    <property type="entry name" value="DUF3238"/>
    <property type="match status" value="1"/>
</dbReference>
<evidence type="ECO:0000313" key="2">
    <source>
        <dbReference type="Proteomes" id="UP000235739"/>
    </source>
</evidence>
<organism evidence="1 2">
    <name type="scientific">Glutamicibacter arilaitensis</name>
    <dbReference type="NCBI Taxonomy" id="256701"/>
    <lineage>
        <taxon>Bacteria</taxon>
        <taxon>Bacillati</taxon>
        <taxon>Actinomycetota</taxon>
        <taxon>Actinomycetes</taxon>
        <taxon>Micrococcales</taxon>
        <taxon>Micrococcaceae</taxon>
        <taxon>Glutamicibacter</taxon>
    </lineage>
</organism>
<comment type="caution">
    <text evidence="1">The sequence shown here is derived from an EMBL/GenBank/DDBJ whole genome shotgun (WGS) entry which is preliminary data.</text>
</comment>
<protein>
    <submittedName>
        <fullName evidence="1">Uncharacterized protein</fullName>
    </submittedName>
</protein>
<gene>
    <name evidence="1" type="ORF">CIK84_15845</name>
</gene>
<evidence type="ECO:0000313" key="1">
    <source>
        <dbReference type="EMBL" id="PMQ18857.1"/>
    </source>
</evidence>
<dbReference type="InterPro" id="IPR021631">
    <property type="entry name" value="DUF3238"/>
</dbReference>
<dbReference type="AlphaFoldDB" id="A0A2N7RY96"/>
<name>A0A2N7RY96_9MICC</name>
<dbReference type="Proteomes" id="UP000235739">
    <property type="component" value="Unassembled WGS sequence"/>
</dbReference>